<dbReference type="SUPFAM" id="SSF161098">
    <property type="entry name" value="MetI-like"/>
    <property type="match status" value="1"/>
</dbReference>
<proteinExistence type="inferred from homology"/>
<comment type="subcellular location">
    <subcellularLocation>
        <location evidence="1 9">Cell membrane</location>
        <topology evidence="1 9">Multi-pass membrane protein</topology>
    </subcellularLocation>
</comment>
<keyword evidence="12" id="KW-1185">Reference proteome</keyword>
<dbReference type="InterPro" id="IPR050901">
    <property type="entry name" value="BP-dep_ABC_trans_perm"/>
</dbReference>
<dbReference type="InterPro" id="IPR000515">
    <property type="entry name" value="MetI-like"/>
</dbReference>
<feature type="transmembrane region" description="Helical" evidence="9">
    <location>
        <begin position="88"/>
        <end position="109"/>
    </location>
</feature>
<evidence type="ECO:0000313" key="12">
    <source>
        <dbReference type="Proteomes" id="UP000195514"/>
    </source>
</evidence>
<keyword evidence="8 9" id="KW-0472">Membrane</keyword>
<dbReference type="Proteomes" id="UP000195514">
    <property type="component" value="Chromosome I"/>
</dbReference>
<dbReference type="KEGG" id="abat:CFX1CAM_1439"/>
<dbReference type="Gene3D" id="1.10.3720.10">
    <property type="entry name" value="MetI-like"/>
    <property type="match status" value="1"/>
</dbReference>
<feature type="transmembrane region" description="Helical" evidence="9">
    <location>
        <begin position="121"/>
        <end position="143"/>
    </location>
</feature>
<evidence type="ECO:0000256" key="2">
    <source>
        <dbReference type="ARBA" id="ARBA00009047"/>
    </source>
</evidence>
<feature type="transmembrane region" description="Helical" evidence="9">
    <location>
        <begin position="214"/>
        <end position="237"/>
    </location>
</feature>
<comment type="similarity">
    <text evidence="2">Belongs to the binding-protein-dependent transport system permease family. MalFG subfamily.</text>
</comment>
<dbReference type="PANTHER" id="PTHR32243:SF50">
    <property type="entry name" value="MALTOSE_MALTODEXTRIN TRANSPORT SYSTEM PERMEASE PROTEIN MALG"/>
    <property type="match status" value="1"/>
</dbReference>
<dbReference type="PROSITE" id="PS50928">
    <property type="entry name" value="ABC_TM1"/>
    <property type="match status" value="1"/>
</dbReference>
<name>A0A1Y6K4G8_9CHLR</name>
<dbReference type="RefSeq" id="WP_087862342.1">
    <property type="nucleotide sequence ID" value="NZ_LT859958.1"/>
</dbReference>
<gene>
    <name evidence="11" type="primary">malG</name>
    <name evidence="11" type="ORF">CFX1CAM_1439</name>
</gene>
<dbReference type="Pfam" id="PF00528">
    <property type="entry name" value="BPD_transp_1"/>
    <property type="match status" value="1"/>
</dbReference>
<feature type="transmembrane region" description="Helical" evidence="9">
    <location>
        <begin position="149"/>
        <end position="176"/>
    </location>
</feature>
<dbReference type="GO" id="GO:0042956">
    <property type="term" value="P:maltodextrin transmembrane transport"/>
    <property type="evidence" value="ECO:0007669"/>
    <property type="project" value="TreeGrafter"/>
</dbReference>
<dbReference type="GO" id="GO:0015423">
    <property type="term" value="F:ABC-type maltose transporter activity"/>
    <property type="evidence" value="ECO:0007669"/>
    <property type="project" value="TreeGrafter"/>
</dbReference>
<feature type="transmembrane region" description="Helical" evidence="9">
    <location>
        <begin position="261"/>
        <end position="282"/>
    </location>
</feature>
<evidence type="ECO:0000256" key="4">
    <source>
        <dbReference type="ARBA" id="ARBA00022475"/>
    </source>
</evidence>
<keyword evidence="3 9" id="KW-0813">Transport</keyword>
<keyword evidence="4" id="KW-1003">Cell membrane</keyword>
<evidence type="ECO:0000256" key="3">
    <source>
        <dbReference type="ARBA" id="ARBA00022448"/>
    </source>
</evidence>
<dbReference type="OrthoDB" id="9794684at2"/>
<evidence type="ECO:0000256" key="5">
    <source>
        <dbReference type="ARBA" id="ARBA00022597"/>
    </source>
</evidence>
<organism evidence="11 12">
    <name type="scientific">Candidatus Brevifilum fermentans</name>
    <dbReference type="NCBI Taxonomy" id="1986204"/>
    <lineage>
        <taxon>Bacteria</taxon>
        <taxon>Bacillati</taxon>
        <taxon>Chloroflexota</taxon>
        <taxon>Anaerolineae</taxon>
        <taxon>Anaerolineales</taxon>
        <taxon>Anaerolineaceae</taxon>
        <taxon>Candidatus Brevifilum</taxon>
    </lineage>
</organism>
<evidence type="ECO:0000256" key="6">
    <source>
        <dbReference type="ARBA" id="ARBA00022692"/>
    </source>
</evidence>
<dbReference type="InterPro" id="IPR035906">
    <property type="entry name" value="MetI-like_sf"/>
</dbReference>
<evidence type="ECO:0000313" key="11">
    <source>
        <dbReference type="EMBL" id="SMX54504.1"/>
    </source>
</evidence>
<evidence type="ECO:0000256" key="8">
    <source>
        <dbReference type="ARBA" id="ARBA00023136"/>
    </source>
</evidence>
<sequence>MSEKTQKTKHPRSMTQQRKIGTVIRWIIAAFLIFFSIFPLVWIISASLNPTGTLATARIIPKNPGFQNFKSLIGNPTFPFFLWFWNSIKITTITTFSTLFLTTMAAYAFSRFRFSGRTTMLKAILLIQVFPNLLSIVALFLILTQFGTIIPAIGLNTHLGLIIVYLGGAMGMNIWLMKGYMDTIPREIDESARVDGATDWQIFWRLILPLLRPILVVIGILSFIGVYGDFIVARTLLKTTELYTVMVGLQIYTSGMFSQKWGIFAAGALISAFPIMVIYLTLQDQIVGGLTQGAVKG</sequence>
<dbReference type="GO" id="GO:0005886">
    <property type="term" value="C:plasma membrane"/>
    <property type="evidence" value="ECO:0007669"/>
    <property type="project" value="UniProtKB-SubCell"/>
</dbReference>
<dbReference type="CDD" id="cd06261">
    <property type="entry name" value="TM_PBP2"/>
    <property type="match status" value="1"/>
</dbReference>
<evidence type="ECO:0000256" key="1">
    <source>
        <dbReference type="ARBA" id="ARBA00004651"/>
    </source>
</evidence>
<dbReference type="PANTHER" id="PTHR32243">
    <property type="entry name" value="MALTOSE TRANSPORT SYSTEM PERMEASE-RELATED"/>
    <property type="match status" value="1"/>
</dbReference>
<evidence type="ECO:0000259" key="10">
    <source>
        <dbReference type="PROSITE" id="PS50928"/>
    </source>
</evidence>
<protein>
    <submittedName>
        <fullName evidence="11">Maltose transporter subunit membrane component of ABC superfamily</fullName>
    </submittedName>
</protein>
<feature type="transmembrane region" description="Helical" evidence="9">
    <location>
        <begin position="20"/>
        <end position="44"/>
    </location>
</feature>
<reference evidence="12" key="1">
    <citation type="submission" date="2017-05" db="EMBL/GenBank/DDBJ databases">
        <authorList>
            <person name="Kirkegaard R."/>
            <person name="Mcilroy J S."/>
        </authorList>
    </citation>
    <scope>NUCLEOTIDE SEQUENCE [LARGE SCALE GENOMIC DNA]</scope>
</reference>
<keyword evidence="6 9" id="KW-0812">Transmembrane</keyword>
<dbReference type="EMBL" id="LT859958">
    <property type="protein sequence ID" value="SMX54504.1"/>
    <property type="molecule type" value="Genomic_DNA"/>
</dbReference>
<evidence type="ECO:0000256" key="9">
    <source>
        <dbReference type="RuleBase" id="RU363032"/>
    </source>
</evidence>
<evidence type="ECO:0000256" key="7">
    <source>
        <dbReference type="ARBA" id="ARBA00022989"/>
    </source>
</evidence>
<keyword evidence="5" id="KW-0762">Sugar transport</keyword>
<keyword evidence="7 9" id="KW-1133">Transmembrane helix</keyword>
<dbReference type="AlphaFoldDB" id="A0A1Y6K4G8"/>
<feature type="domain" description="ABC transmembrane type-1" evidence="10">
    <location>
        <begin position="84"/>
        <end position="282"/>
    </location>
</feature>
<accession>A0A1Y6K4G8</accession>